<accession>A0A7D5SEV0</accession>
<dbReference type="Proteomes" id="UP000509684">
    <property type="component" value="Chromosome"/>
</dbReference>
<dbReference type="KEGG" id="acog:HWD57_12350"/>
<dbReference type="EMBL" id="CP058708">
    <property type="protein sequence ID" value="QLH50482.1"/>
    <property type="molecule type" value="Genomic_DNA"/>
</dbReference>
<evidence type="ECO:0000313" key="1">
    <source>
        <dbReference type="EMBL" id="QLH50482.1"/>
    </source>
</evidence>
<evidence type="ECO:0000313" key="2">
    <source>
        <dbReference type="Proteomes" id="UP000509684"/>
    </source>
</evidence>
<name>A0A7D5SEV0_9PROT</name>
<dbReference type="AlphaFoldDB" id="A0A7D5SEV0"/>
<organism evidence="1 2">
    <name type="scientific">Candidatus Accumulibacter cognatus</name>
    <dbReference type="NCBI Taxonomy" id="2954383"/>
    <lineage>
        <taxon>Bacteria</taxon>
        <taxon>Pseudomonadati</taxon>
        <taxon>Pseudomonadota</taxon>
        <taxon>Betaproteobacteria</taxon>
        <taxon>Candidatus Accumulibacter</taxon>
    </lineage>
</organism>
<proteinExistence type="predicted"/>
<sequence>MSARNMTWNCAGFQTAPRSSGVCAVRAKRRIQQWQGFAARFYDIGTAPRSNCAKALRSLQSFDSKEFLELRNCAPPKGG</sequence>
<gene>
    <name evidence="1" type="ORF">HWD57_12350</name>
</gene>
<reference evidence="1 2" key="1">
    <citation type="journal article" date="2019" name="Microbiome">
        <title>Annotated bacterial chromosomes from frame-shift-corrected long-read metagenomic data.</title>
        <authorList>
            <person name="Arumugam K."/>
            <person name="Bagci C."/>
            <person name="Bessarab I."/>
            <person name="Beier S."/>
            <person name="Buchfink B."/>
            <person name="Gorska A."/>
            <person name="Qiu G."/>
            <person name="Huson D.H."/>
            <person name="Williams R.B.H."/>
        </authorList>
    </citation>
    <scope>NUCLEOTIDE SEQUENCE [LARGE SCALE GENOMIC DNA]</scope>
    <source>
        <strain evidence="1">SSA1</strain>
    </source>
</reference>
<protein>
    <submittedName>
        <fullName evidence="1">Uncharacterized protein</fullName>
    </submittedName>
</protein>